<dbReference type="RefSeq" id="WP_116490130.1">
    <property type="nucleotide sequence ID" value="NZ_QDKO01000025.1"/>
</dbReference>
<feature type="active site" evidence="4">
    <location>
        <position position="134"/>
    </location>
</feature>
<dbReference type="SUPFAM" id="SSF52738">
    <property type="entry name" value="Methylesterase CheB, C-terminal domain"/>
    <property type="match status" value="1"/>
</dbReference>
<evidence type="ECO:0000256" key="2">
    <source>
        <dbReference type="ARBA" id="ARBA00039140"/>
    </source>
</evidence>
<dbReference type="PANTHER" id="PTHR42872:SF6">
    <property type="entry name" value="PROTEIN-GLUTAMATE METHYLESTERASE_PROTEIN-GLUTAMINE GLUTAMINASE"/>
    <property type="match status" value="1"/>
</dbReference>
<organism evidence="6 7">
    <name type="scientific">Caulobacter radicis</name>
    <dbReference type="NCBI Taxonomy" id="2172650"/>
    <lineage>
        <taxon>Bacteria</taxon>
        <taxon>Pseudomonadati</taxon>
        <taxon>Pseudomonadota</taxon>
        <taxon>Alphaproteobacteria</taxon>
        <taxon>Caulobacterales</taxon>
        <taxon>Caulobacteraceae</taxon>
        <taxon>Caulobacter</taxon>
    </lineage>
</organism>
<dbReference type="PROSITE" id="PS50122">
    <property type="entry name" value="CHEB"/>
    <property type="match status" value="1"/>
</dbReference>
<dbReference type="EC" id="3.1.1.61" evidence="2"/>
<feature type="domain" description="CheB-type methylesterase" evidence="5">
    <location>
        <begin position="2"/>
        <end position="187"/>
    </location>
</feature>
<evidence type="ECO:0000256" key="3">
    <source>
        <dbReference type="ARBA" id="ARBA00048267"/>
    </source>
</evidence>
<evidence type="ECO:0000313" key="6">
    <source>
        <dbReference type="EMBL" id="PVM70922.1"/>
    </source>
</evidence>
<accession>A0A2T9JVQ0</accession>
<gene>
    <name evidence="6" type="ORF">DDF65_25170</name>
</gene>
<accession>A0A2T9IVM7</accession>
<evidence type="ECO:0000259" key="5">
    <source>
        <dbReference type="PROSITE" id="PS50122"/>
    </source>
</evidence>
<evidence type="ECO:0000256" key="1">
    <source>
        <dbReference type="ARBA" id="ARBA00022801"/>
    </source>
</evidence>
<dbReference type="Proteomes" id="UP000244913">
    <property type="component" value="Unassembled WGS sequence"/>
</dbReference>
<dbReference type="Pfam" id="PF01339">
    <property type="entry name" value="CheB_methylest"/>
    <property type="match status" value="1"/>
</dbReference>
<dbReference type="InterPro" id="IPR000673">
    <property type="entry name" value="Sig_transdc_resp-reg_Me-estase"/>
</dbReference>
<feature type="active site" evidence="4">
    <location>
        <position position="14"/>
    </location>
</feature>
<feature type="active site" evidence="4">
    <location>
        <position position="41"/>
    </location>
</feature>
<dbReference type="AlphaFoldDB" id="A0A2T9JVQ0"/>
<sequence length="192" mass="19490">MSASPPRVVVIGASAGAVQALMAILPPLPHDYRLPILVVVHVPPDRDNVLAPLLEAKCRLTVKEAEDKEPIAGGVVYLAPPDYHLLVETNGALALSADAPVNFSRPSIDILFESAADVFSDGLVGVVLTGANQDGAAGLRAVAKAGGAAIVENPASAQASAMPQAALAATPTAAVMSLDAIASYLLSLGTER</sequence>
<dbReference type="GO" id="GO:0008984">
    <property type="term" value="F:protein-glutamate methylesterase activity"/>
    <property type="evidence" value="ECO:0007669"/>
    <property type="project" value="UniProtKB-EC"/>
</dbReference>
<proteinExistence type="predicted"/>
<comment type="catalytic activity">
    <reaction evidence="3">
        <text>[protein]-L-glutamate 5-O-methyl ester + H2O = L-glutamyl-[protein] + methanol + H(+)</text>
        <dbReference type="Rhea" id="RHEA:23236"/>
        <dbReference type="Rhea" id="RHEA-COMP:10208"/>
        <dbReference type="Rhea" id="RHEA-COMP:10311"/>
        <dbReference type="ChEBI" id="CHEBI:15377"/>
        <dbReference type="ChEBI" id="CHEBI:15378"/>
        <dbReference type="ChEBI" id="CHEBI:17790"/>
        <dbReference type="ChEBI" id="CHEBI:29973"/>
        <dbReference type="ChEBI" id="CHEBI:82795"/>
        <dbReference type="EC" id="3.1.1.61"/>
    </reaction>
</comment>
<dbReference type="GO" id="GO:0000156">
    <property type="term" value="F:phosphorelay response regulator activity"/>
    <property type="evidence" value="ECO:0007669"/>
    <property type="project" value="InterPro"/>
</dbReference>
<dbReference type="InterPro" id="IPR035909">
    <property type="entry name" value="CheB_C"/>
</dbReference>
<name>A0A2T9JVQ0_9CAUL</name>
<keyword evidence="7" id="KW-1185">Reference proteome</keyword>
<dbReference type="EMBL" id="QDKP01000067">
    <property type="protein sequence ID" value="PVM70922.1"/>
    <property type="molecule type" value="Genomic_DNA"/>
</dbReference>
<comment type="caution">
    <text evidence="6">The sequence shown here is derived from an EMBL/GenBank/DDBJ whole genome shotgun (WGS) entry which is preliminary data.</text>
</comment>
<reference evidence="6 7" key="1">
    <citation type="submission" date="2018-04" db="EMBL/GenBank/DDBJ databases">
        <title>The genome sequence of Caulobacter sp. 736.</title>
        <authorList>
            <person name="Gao J."/>
            <person name="Sun J."/>
        </authorList>
    </citation>
    <scope>NUCLEOTIDE SEQUENCE [LARGE SCALE GENOMIC DNA]</scope>
    <source>
        <strain evidence="6 7">736</strain>
    </source>
</reference>
<protein>
    <recommendedName>
        <fullName evidence="2">protein-glutamate methylesterase</fullName>
        <ecNumber evidence="2">3.1.1.61</ecNumber>
    </recommendedName>
</protein>
<dbReference type="PANTHER" id="PTHR42872">
    <property type="entry name" value="PROTEIN-GLUTAMATE METHYLESTERASE/PROTEIN-GLUTAMINE GLUTAMINASE"/>
    <property type="match status" value="1"/>
</dbReference>
<keyword evidence="1 4" id="KW-0378">Hydrolase</keyword>
<keyword evidence="4" id="KW-0145">Chemotaxis</keyword>
<dbReference type="Gene3D" id="3.40.50.180">
    <property type="entry name" value="Methylesterase CheB, C-terminal domain"/>
    <property type="match status" value="1"/>
</dbReference>
<dbReference type="CDD" id="cd16433">
    <property type="entry name" value="CheB"/>
    <property type="match status" value="1"/>
</dbReference>
<dbReference type="GO" id="GO:0005737">
    <property type="term" value="C:cytoplasm"/>
    <property type="evidence" value="ECO:0007669"/>
    <property type="project" value="InterPro"/>
</dbReference>
<evidence type="ECO:0000313" key="7">
    <source>
        <dbReference type="Proteomes" id="UP000244913"/>
    </source>
</evidence>
<evidence type="ECO:0000256" key="4">
    <source>
        <dbReference type="PROSITE-ProRule" id="PRU00050"/>
    </source>
</evidence>
<dbReference type="GO" id="GO:0006935">
    <property type="term" value="P:chemotaxis"/>
    <property type="evidence" value="ECO:0007669"/>
    <property type="project" value="UniProtKB-UniRule"/>
</dbReference>